<keyword evidence="3 7" id="KW-0732">Signal</keyword>
<protein>
    <submittedName>
        <fullName evidence="12">Insulin-like growth factor-binding protein 7 isoform X1</fullName>
    </submittedName>
</protein>
<evidence type="ECO:0000259" key="8">
    <source>
        <dbReference type="PROSITE" id="PS50835"/>
    </source>
</evidence>
<gene>
    <name evidence="12" type="primary">IGFBP7</name>
</gene>
<feature type="signal peptide" evidence="7">
    <location>
        <begin position="1"/>
        <end position="21"/>
    </location>
</feature>
<dbReference type="RefSeq" id="XP_030050423.1">
    <property type="nucleotide sequence ID" value="XM_030194563.1"/>
</dbReference>
<dbReference type="KEGG" id="muo:115463794"/>
<keyword evidence="11" id="KW-1185">Reference proteome</keyword>
<dbReference type="CTD" id="3490"/>
<dbReference type="GO" id="GO:0009966">
    <property type="term" value="P:regulation of signal transduction"/>
    <property type="evidence" value="ECO:0007669"/>
    <property type="project" value="TreeGrafter"/>
</dbReference>
<dbReference type="PROSITE" id="PS51323">
    <property type="entry name" value="IGFBP_N_2"/>
    <property type="match status" value="1"/>
</dbReference>
<dbReference type="SMART" id="SM00121">
    <property type="entry name" value="IB"/>
    <property type="match status" value="1"/>
</dbReference>
<dbReference type="SUPFAM" id="SSF57184">
    <property type="entry name" value="Growth factor receptor domain"/>
    <property type="match status" value="1"/>
</dbReference>
<dbReference type="SMART" id="SM00408">
    <property type="entry name" value="IGc2"/>
    <property type="match status" value="1"/>
</dbReference>
<evidence type="ECO:0000256" key="6">
    <source>
        <dbReference type="ARBA" id="ARBA00023319"/>
    </source>
</evidence>
<dbReference type="SUPFAM" id="SSF48726">
    <property type="entry name" value="Immunoglobulin"/>
    <property type="match status" value="1"/>
</dbReference>
<dbReference type="Pfam" id="PF00219">
    <property type="entry name" value="IGFBP"/>
    <property type="match status" value="1"/>
</dbReference>
<dbReference type="InterPro" id="IPR003599">
    <property type="entry name" value="Ig_sub"/>
</dbReference>
<dbReference type="InterPro" id="IPR036179">
    <property type="entry name" value="Ig-like_dom_sf"/>
</dbReference>
<dbReference type="InterPro" id="IPR011390">
    <property type="entry name" value="IGFBP_rP_mac25"/>
</dbReference>
<dbReference type="Proteomes" id="UP000515156">
    <property type="component" value="Chromosome 2"/>
</dbReference>
<evidence type="ECO:0000256" key="4">
    <source>
        <dbReference type="ARBA" id="ARBA00023157"/>
    </source>
</evidence>
<dbReference type="InterPro" id="IPR013098">
    <property type="entry name" value="Ig_I-set"/>
</dbReference>
<keyword evidence="6" id="KW-0393">Immunoglobulin domain</keyword>
<feature type="domain" description="IGFBP N-terminal" evidence="9">
    <location>
        <begin position="26"/>
        <end position="94"/>
    </location>
</feature>
<proteinExistence type="predicted"/>
<evidence type="ECO:0000256" key="7">
    <source>
        <dbReference type="SAM" id="SignalP"/>
    </source>
</evidence>
<dbReference type="InterPro" id="IPR007110">
    <property type="entry name" value="Ig-like_dom"/>
</dbReference>
<feature type="domain" description="Kazal-like" evidence="10">
    <location>
        <begin position="77"/>
        <end position="134"/>
    </location>
</feature>
<dbReference type="GO" id="GO:0005520">
    <property type="term" value="F:insulin-like growth factor binding"/>
    <property type="evidence" value="ECO:0007669"/>
    <property type="project" value="InterPro"/>
</dbReference>
<evidence type="ECO:0000256" key="2">
    <source>
        <dbReference type="ARBA" id="ARBA00022525"/>
    </source>
</evidence>
<dbReference type="Pfam" id="PF07648">
    <property type="entry name" value="Kazal_2"/>
    <property type="match status" value="1"/>
</dbReference>
<keyword evidence="2" id="KW-0964">Secreted</keyword>
<evidence type="ECO:0000313" key="11">
    <source>
        <dbReference type="Proteomes" id="UP000515156"/>
    </source>
</evidence>
<keyword evidence="5" id="KW-0325">Glycoprotein</keyword>
<dbReference type="InterPro" id="IPR013783">
    <property type="entry name" value="Ig-like_fold"/>
</dbReference>
<dbReference type="SMART" id="SM00280">
    <property type="entry name" value="KAZAL"/>
    <property type="match status" value="1"/>
</dbReference>
<evidence type="ECO:0000259" key="10">
    <source>
        <dbReference type="PROSITE" id="PS51465"/>
    </source>
</evidence>
<dbReference type="InterPro" id="IPR000867">
    <property type="entry name" value="IGFBP-like"/>
</dbReference>
<dbReference type="GO" id="GO:0005615">
    <property type="term" value="C:extracellular space"/>
    <property type="evidence" value="ECO:0007669"/>
    <property type="project" value="TreeGrafter"/>
</dbReference>
<dbReference type="GO" id="GO:0001558">
    <property type="term" value="P:regulation of cell growth"/>
    <property type="evidence" value="ECO:0007669"/>
    <property type="project" value="InterPro"/>
</dbReference>
<dbReference type="OrthoDB" id="10012075at2759"/>
<dbReference type="Gene3D" id="2.60.40.10">
    <property type="entry name" value="Immunoglobulins"/>
    <property type="match status" value="1"/>
</dbReference>
<evidence type="ECO:0000256" key="3">
    <source>
        <dbReference type="ARBA" id="ARBA00022729"/>
    </source>
</evidence>
<dbReference type="InParanoid" id="A0A6P7XD34"/>
<sequence length="264" mass="27799">MKRLCYSLLLLPALLWVSGWAAKDPRPKACGQCLRALCAPLPAGGCKLGAVLDSCGCCALCAAGEGEACGVAGARCAAGSECLRSGRGSVCVCKSRQPVCGSDGITYPSGCALRAANLREKSGIRQLSKGPCKRAPSIVTPPKDVWNISGAQVYLSCEVIGIPTPILTWNKVIRGHHGVRKMELLPGDRENLAIQTRGGPEKHEVTGWVLLSPLRKEDAGEYECQATNSGGQAAASAKITIVNTVHEIPMRKGEVVHEAQDTEL</sequence>
<dbReference type="FunFam" id="2.60.40.10:FF:000763">
    <property type="entry name" value="Insulin-like growth factor binding protein 7"/>
    <property type="match status" value="1"/>
</dbReference>
<dbReference type="Gene3D" id="4.10.40.20">
    <property type="match status" value="1"/>
</dbReference>
<dbReference type="PROSITE" id="PS50835">
    <property type="entry name" value="IG_LIKE"/>
    <property type="match status" value="1"/>
</dbReference>
<evidence type="ECO:0000256" key="1">
    <source>
        <dbReference type="ARBA" id="ARBA00004613"/>
    </source>
</evidence>
<keyword evidence="4" id="KW-1015">Disulfide bond</keyword>
<evidence type="ECO:0000259" key="9">
    <source>
        <dbReference type="PROSITE" id="PS51323"/>
    </source>
</evidence>
<dbReference type="SMART" id="SM00409">
    <property type="entry name" value="IG"/>
    <property type="match status" value="1"/>
</dbReference>
<reference evidence="12" key="1">
    <citation type="submission" date="2025-08" db="UniProtKB">
        <authorList>
            <consortium name="RefSeq"/>
        </authorList>
    </citation>
    <scope>IDENTIFICATION</scope>
</reference>
<dbReference type="PROSITE" id="PS51465">
    <property type="entry name" value="KAZAL_2"/>
    <property type="match status" value="1"/>
</dbReference>
<dbReference type="GeneID" id="115463794"/>
<dbReference type="FunCoup" id="A0A6P7XD34">
    <property type="interactions" value="285"/>
</dbReference>
<dbReference type="InterPro" id="IPR003598">
    <property type="entry name" value="Ig_sub2"/>
</dbReference>
<dbReference type="CDD" id="cd00104">
    <property type="entry name" value="KAZAL_FS"/>
    <property type="match status" value="1"/>
</dbReference>
<dbReference type="InterPro" id="IPR002350">
    <property type="entry name" value="Kazal_dom"/>
</dbReference>
<dbReference type="Gene3D" id="3.30.60.30">
    <property type="match status" value="1"/>
</dbReference>
<dbReference type="Pfam" id="PF07679">
    <property type="entry name" value="I-set"/>
    <property type="match status" value="1"/>
</dbReference>
<feature type="chain" id="PRO_5027552434" evidence="7">
    <location>
        <begin position="22"/>
        <end position="264"/>
    </location>
</feature>
<dbReference type="PANTHER" id="PTHR14186:SF19">
    <property type="entry name" value="INSULIN-LIKE GROWTH FACTOR-BINDING PROTEIN 7"/>
    <property type="match status" value="1"/>
</dbReference>
<dbReference type="InterPro" id="IPR009030">
    <property type="entry name" value="Growth_fac_rcpt_cys_sf"/>
</dbReference>
<accession>A0A6P7XD34</accession>
<organism evidence="11 12">
    <name type="scientific">Microcaecilia unicolor</name>
    <dbReference type="NCBI Taxonomy" id="1415580"/>
    <lineage>
        <taxon>Eukaryota</taxon>
        <taxon>Metazoa</taxon>
        <taxon>Chordata</taxon>
        <taxon>Craniata</taxon>
        <taxon>Vertebrata</taxon>
        <taxon>Euteleostomi</taxon>
        <taxon>Amphibia</taxon>
        <taxon>Gymnophiona</taxon>
        <taxon>Siphonopidae</taxon>
        <taxon>Microcaecilia</taxon>
    </lineage>
</organism>
<evidence type="ECO:0000256" key="5">
    <source>
        <dbReference type="ARBA" id="ARBA00023180"/>
    </source>
</evidence>
<feature type="domain" description="Ig-like" evidence="8">
    <location>
        <begin position="136"/>
        <end position="240"/>
    </location>
</feature>
<name>A0A6P7XD34_9AMPH</name>
<dbReference type="InterPro" id="IPR036058">
    <property type="entry name" value="Kazal_dom_sf"/>
</dbReference>
<comment type="subcellular location">
    <subcellularLocation>
        <location evidence="1">Secreted</location>
    </subcellularLocation>
</comment>
<dbReference type="SUPFAM" id="SSF100895">
    <property type="entry name" value="Kazal-type serine protease inhibitors"/>
    <property type="match status" value="1"/>
</dbReference>
<dbReference type="PANTHER" id="PTHR14186">
    <property type="entry name" value="INSULIN-LIKE GROWTH FACTOR BINDING PROTEIN-RELATED"/>
    <property type="match status" value="1"/>
</dbReference>
<dbReference type="AlphaFoldDB" id="A0A6P7XD34"/>
<evidence type="ECO:0000313" key="12">
    <source>
        <dbReference type="RefSeq" id="XP_030050423.1"/>
    </source>
</evidence>